<name>A0A8S9TTG5_PHYIN</name>
<reference evidence="2" key="1">
    <citation type="submission" date="2020-03" db="EMBL/GenBank/DDBJ databases">
        <title>Hybrid Assembly of Korean Phytophthora infestans isolates.</title>
        <authorList>
            <person name="Prokchorchik M."/>
            <person name="Lee Y."/>
            <person name="Seo J."/>
            <person name="Cho J.-H."/>
            <person name="Park Y.-E."/>
            <person name="Jang D.-C."/>
            <person name="Im J.-S."/>
            <person name="Choi J.-G."/>
            <person name="Park H.-J."/>
            <person name="Lee G.-B."/>
            <person name="Lee Y.-G."/>
            <person name="Hong S.-Y."/>
            <person name="Cho K."/>
            <person name="Sohn K.H."/>
        </authorList>
    </citation>
    <scope>NUCLEOTIDE SEQUENCE</scope>
    <source>
        <strain evidence="2">KR_2_A2</strain>
    </source>
</reference>
<feature type="signal peptide" evidence="1">
    <location>
        <begin position="1"/>
        <end position="25"/>
    </location>
</feature>
<comment type="caution">
    <text evidence="2">The sequence shown here is derived from an EMBL/GenBank/DDBJ whole genome shotgun (WGS) entry which is preliminary data.</text>
</comment>
<dbReference type="AlphaFoldDB" id="A0A8S9TTG5"/>
<proteinExistence type="predicted"/>
<feature type="chain" id="PRO_5035720008" description="RxLR effector protein" evidence="1">
    <location>
        <begin position="26"/>
        <end position="194"/>
    </location>
</feature>
<gene>
    <name evidence="2" type="ORF">GN958_ATG21522</name>
</gene>
<keyword evidence="1" id="KW-0732">Signal</keyword>
<protein>
    <recommendedName>
        <fullName evidence="4">RxLR effector protein</fullName>
    </recommendedName>
</protein>
<evidence type="ECO:0000256" key="1">
    <source>
        <dbReference type="SAM" id="SignalP"/>
    </source>
</evidence>
<evidence type="ECO:0008006" key="4">
    <source>
        <dbReference type="Google" id="ProtNLM"/>
    </source>
</evidence>
<dbReference type="EMBL" id="JAACNO010002976">
    <property type="protein sequence ID" value="KAF4129258.1"/>
    <property type="molecule type" value="Genomic_DNA"/>
</dbReference>
<sequence length="194" mass="21138">MALATAFILCKELVTVTILAHGTGAVDIDTLASTRSEIVQDSAVAGHVANNVQRLLRKHEPVHGATEHDTESSNEERDVSAAVKAFAEKLKSSIWIVGKAIDDVPKLKGLGTADHIDESISAMLAEKNADHVYKDVMARVITTFKTLDEQELTPNIVKTLIAEKKVDLSSEEALYFEPLFSSYWKAAHAGKNLE</sequence>
<evidence type="ECO:0000313" key="2">
    <source>
        <dbReference type="EMBL" id="KAF4129258.1"/>
    </source>
</evidence>
<organism evidence="2 3">
    <name type="scientific">Phytophthora infestans</name>
    <name type="common">Potato late blight agent</name>
    <name type="synonym">Botrytis infestans</name>
    <dbReference type="NCBI Taxonomy" id="4787"/>
    <lineage>
        <taxon>Eukaryota</taxon>
        <taxon>Sar</taxon>
        <taxon>Stramenopiles</taxon>
        <taxon>Oomycota</taxon>
        <taxon>Peronosporomycetes</taxon>
        <taxon>Peronosporales</taxon>
        <taxon>Peronosporaceae</taxon>
        <taxon>Phytophthora</taxon>
    </lineage>
</organism>
<dbReference type="Proteomes" id="UP000704712">
    <property type="component" value="Unassembled WGS sequence"/>
</dbReference>
<evidence type="ECO:0000313" key="3">
    <source>
        <dbReference type="Proteomes" id="UP000704712"/>
    </source>
</evidence>
<accession>A0A8S9TTG5</accession>